<dbReference type="AlphaFoldDB" id="A0A1W6B9B5"/>
<evidence type="ECO:0000313" key="3">
    <source>
        <dbReference type="Proteomes" id="UP000192900"/>
    </source>
</evidence>
<accession>A0A1W6B9B5</accession>
<organism evidence="2 3">
    <name type="scientific">Pantoea alhagi</name>
    <dbReference type="NCBI Taxonomy" id="1891675"/>
    <lineage>
        <taxon>Bacteria</taxon>
        <taxon>Pseudomonadati</taxon>
        <taxon>Pseudomonadota</taxon>
        <taxon>Gammaproteobacteria</taxon>
        <taxon>Enterobacterales</taxon>
        <taxon>Erwiniaceae</taxon>
        <taxon>Pantoea</taxon>
    </lineage>
</organism>
<name>A0A1W6B9B5_9GAMM</name>
<dbReference type="Proteomes" id="UP000192900">
    <property type="component" value="Chromosome"/>
</dbReference>
<feature type="region of interest" description="Disordered" evidence="1">
    <location>
        <begin position="105"/>
        <end position="129"/>
    </location>
</feature>
<dbReference type="EMBL" id="CP019706">
    <property type="protein sequence ID" value="ARJ43661.1"/>
    <property type="molecule type" value="Genomic_DNA"/>
</dbReference>
<protein>
    <submittedName>
        <fullName evidence="2">Uncharacterized protein</fullName>
    </submittedName>
</protein>
<reference evidence="2 3" key="1">
    <citation type="submission" date="2017-02" db="EMBL/GenBank/DDBJ databases">
        <title>Complete genome sequence of the drought resistance-promoting endophyte Pantoea alhagi LTYR-11Z.</title>
        <authorList>
            <person name="Zhang L."/>
        </authorList>
    </citation>
    <scope>NUCLEOTIDE SEQUENCE [LARGE SCALE GENOMIC DNA]</scope>
    <source>
        <strain evidence="2 3">LTYR-11Z</strain>
    </source>
</reference>
<feature type="compositionally biased region" description="Acidic residues" evidence="1">
    <location>
        <begin position="109"/>
        <end position="123"/>
    </location>
</feature>
<dbReference type="RefSeq" id="WP_208615324.1">
    <property type="nucleotide sequence ID" value="NZ_CP019706.1"/>
</dbReference>
<gene>
    <name evidence="2" type="ORF">B1H58_17485</name>
</gene>
<dbReference type="STRING" id="1891675.B1H58_17485"/>
<proteinExistence type="predicted"/>
<evidence type="ECO:0000256" key="1">
    <source>
        <dbReference type="SAM" id="MobiDB-lite"/>
    </source>
</evidence>
<keyword evidence="3" id="KW-1185">Reference proteome</keyword>
<dbReference type="KEGG" id="palh:B1H58_17485"/>
<sequence>MPDNRNQDLMPYNLFYCDGTILAQNIDGHVIELGQANVHDGLIGYQIDGSDLHGENYSAPEELLEDLGEQLDFLFLDGQFTSLPDVSERWLDRLEDAPVQLISLHELDSGTEDEDPVSISDEDPGVRNE</sequence>
<evidence type="ECO:0000313" key="2">
    <source>
        <dbReference type="EMBL" id="ARJ43661.1"/>
    </source>
</evidence>